<feature type="compositionally biased region" description="Low complexity" evidence="1">
    <location>
        <begin position="86"/>
        <end position="101"/>
    </location>
</feature>
<feature type="region of interest" description="Disordered" evidence="1">
    <location>
        <begin position="79"/>
        <end position="145"/>
    </location>
</feature>
<evidence type="ECO:0000313" key="3">
    <source>
        <dbReference type="EMBL" id="BDZ43992.1"/>
    </source>
</evidence>
<feature type="region of interest" description="Disordered" evidence="1">
    <location>
        <begin position="165"/>
        <end position="225"/>
    </location>
</feature>
<accession>A0ABN6XGK6</accession>
<feature type="compositionally biased region" description="Low complexity" evidence="1">
    <location>
        <begin position="171"/>
        <end position="189"/>
    </location>
</feature>
<sequence length="225" mass="23913">MTDVPPSDTSRPSEVPDEILRLRGSIDNVDAALMHLLAERFKFTRRVGELKAEAGLPAADLGREAAQIARLGAIAEGRAWTRRSRSSSASSSSARSSGSTARSRRRAPAGRPPQASTSPTSTPSPGTFSARPGTTPPAARHHPCAEPVVPFDVGARIEHNDRFSGWNYRFGSRSTSSAAGTTGSAVNPPVRRREPPGRRPTRDASPADTPTEPRSPHRGRSGGRP</sequence>
<proteinExistence type="predicted"/>
<organism evidence="3 4">
    <name type="scientific">Paraoerskovia sediminicola</name>
    <dbReference type="NCBI Taxonomy" id="1138587"/>
    <lineage>
        <taxon>Bacteria</taxon>
        <taxon>Bacillati</taxon>
        <taxon>Actinomycetota</taxon>
        <taxon>Actinomycetes</taxon>
        <taxon>Micrococcales</taxon>
        <taxon>Cellulomonadaceae</taxon>
        <taxon>Paraoerskovia</taxon>
    </lineage>
</organism>
<dbReference type="InterPro" id="IPR002701">
    <property type="entry name" value="CM_II_prokaryot"/>
</dbReference>
<feature type="compositionally biased region" description="Basic residues" evidence="1">
    <location>
        <begin position="216"/>
        <end position="225"/>
    </location>
</feature>
<feature type="compositionally biased region" description="Low complexity" evidence="1">
    <location>
        <begin position="112"/>
        <end position="129"/>
    </location>
</feature>
<dbReference type="PROSITE" id="PS51168">
    <property type="entry name" value="CHORISMATE_MUT_2"/>
    <property type="match status" value="1"/>
</dbReference>
<keyword evidence="4" id="KW-1185">Reference proteome</keyword>
<feature type="domain" description="Chorismate mutase" evidence="2">
    <location>
        <begin position="13"/>
        <end position="85"/>
    </location>
</feature>
<dbReference type="EMBL" id="AP027729">
    <property type="protein sequence ID" value="BDZ43992.1"/>
    <property type="molecule type" value="Genomic_DNA"/>
</dbReference>
<dbReference type="SUPFAM" id="SSF48600">
    <property type="entry name" value="Chorismate mutase II"/>
    <property type="match status" value="1"/>
</dbReference>
<evidence type="ECO:0000256" key="1">
    <source>
        <dbReference type="SAM" id="MobiDB-lite"/>
    </source>
</evidence>
<gene>
    <name evidence="3" type="ORF">GCM10025865_32910</name>
</gene>
<name>A0ABN6XGK6_9CELL</name>
<dbReference type="RefSeq" id="WP_434019705.1">
    <property type="nucleotide sequence ID" value="NZ_AP027729.1"/>
</dbReference>
<feature type="compositionally biased region" description="Basic and acidic residues" evidence="1">
    <location>
        <begin position="191"/>
        <end position="202"/>
    </location>
</feature>
<protein>
    <recommendedName>
        <fullName evidence="2">Chorismate mutase domain-containing protein</fullName>
    </recommendedName>
</protein>
<dbReference type="Proteomes" id="UP001321475">
    <property type="component" value="Chromosome"/>
</dbReference>
<dbReference type="InterPro" id="IPR036263">
    <property type="entry name" value="Chorismate_II_sf"/>
</dbReference>
<dbReference type="SMART" id="SM00830">
    <property type="entry name" value="CM_2"/>
    <property type="match status" value="1"/>
</dbReference>
<dbReference type="Gene3D" id="1.20.59.10">
    <property type="entry name" value="Chorismate mutase"/>
    <property type="match status" value="1"/>
</dbReference>
<evidence type="ECO:0000259" key="2">
    <source>
        <dbReference type="PROSITE" id="PS51168"/>
    </source>
</evidence>
<dbReference type="InterPro" id="IPR036979">
    <property type="entry name" value="CM_dom_sf"/>
</dbReference>
<evidence type="ECO:0000313" key="4">
    <source>
        <dbReference type="Proteomes" id="UP001321475"/>
    </source>
</evidence>
<reference evidence="4" key="1">
    <citation type="journal article" date="2019" name="Int. J. Syst. Evol. Microbiol.">
        <title>The Global Catalogue of Microorganisms (GCM) 10K type strain sequencing project: providing services to taxonomists for standard genome sequencing and annotation.</title>
        <authorList>
            <consortium name="The Broad Institute Genomics Platform"/>
            <consortium name="The Broad Institute Genome Sequencing Center for Infectious Disease"/>
            <person name="Wu L."/>
            <person name="Ma J."/>
        </authorList>
    </citation>
    <scope>NUCLEOTIDE SEQUENCE [LARGE SCALE GENOMIC DNA]</scope>
    <source>
        <strain evidence="4">NBRC 108565</strain>
    </source>
</reference>
<dbReference type="Pfam" id="PF01817">
    <property type="entry name" value="CM_2"/>
    <property type="match status" value="1"/>
</dbReference>